<organism evidence="2 3">
    <name type="scientific">candidate division WWE3 bacterium CG_4_9_14_3_um_filter_34_6</name>
    <dbReference type="NCBI Taxonomy" id="1975079"/>
    <lineage>
        <taxon>Bacteria</taxon>
        <taxon>Katanobacteria</taxon>
    </lineage>
</organism>
<dbReference type="InterPro" id="IPR023883">
    <property type="entry name" value="CHP03980_redox-disulphide"/>
</dbReference>
<feature type="domain" description="DUF1858" evidence="1">
    <location>
        <begin position="7"/>
        <end position="58"/>
    </location>
</feature>
<dbReference type="AlphaFoldDB" id="A0A2M7X299"/>
<dbReference type="NCBIfam" id="TIGR03980">
    <property type="entry name" value="prismane_assoc"/>
    <property type="match status" value="1"/>
</dbReference>
<sequence>MSKIKKITKESNIAEIVNEHPEVVEVLTAFGLHCVGCFASAFDTIGEGAQIHGMIDEEIDEMIKEANKVLRRRDS</sequence>
<evidence type="ECO:0000259" key="1">
    <source>
        <dbReference type="Pfam" id="PF08984"/>
    </source>
</evidence>
<dbReference type="InterPro" id="IPR038062">
    <property type="entry name" value="ScdA-like_N_sf"/>
</dbReference>
<dbReference type="Pfam" id="PF08984">
    <property type="entry name" value="DUF1858"/>
    <property type="match status" value="1"/>
</dbReference>
<dbReference type="SUPFAM" id="SSF140683">
    <property type="entry name" value="SP0561-like"/>
    <property type="match status" value="1"/>
</dbReference>
<proteinExistence type="predicted"/>
<dbReference type="InterPro" id="IPR015077">
    <property type="entry name" value="DUF1858"/>
</dbReference>
<name>A0A2M7X299_UNCKA</name>
<protein>
    <submittedName>
        <fullName evidence="2">Disulfide oxidoreductase</fullName>
    </submittedName>
</protein>
<dbReference type="Proteomes" id="UP000230683">
    <property type="component" value="Unassembled WGS sequence"/>
</dbReference>
<dbReference type="EMBL" id="PFWY01000106">
    <property type="protein sequence ID" value="PJA40292.1"/>
    <property type="molecule type" value="Genomic_DNA"/>
</dbReference>
<evidence type="ECO:0000313" key="2">
    <source>
        <dbReference type="EMBL" id="PJA40292.1"/>
    </source>
</evidence>
<gene>
    <name evidence="2" type="ORF">CO178_02405</name>
</gene>
<reference evidence="3" key="1">
    <citation type="submission" date="2017-09" db="EMBL/GenBank/DDBJ databases">
        <title>Depth-based differentiation of microbial function through sediment-hosted aquifers and enrichment of novel symbionts in the deep terrestrial subsurface.</title>
        <authorList>
            <person name="Probst A.J."/>
            <person name="Ladd B."/>
            <person name="Jarett J.K."/>
            <person name="Geller-Mcgrath D.E."/>
            <person name="Sieber C.M.K."/>
            <person name="Emerson J.B."/>
            <person name="Anantharaman K."/>
            <person name="Thomas B.C."/>
            <person name="Malmstrom R."/>
            <person name="Stieglmeier M."/>
            <person name="Klingl A."/>
            <person name="Woyke T."/>
            <person name="Ryan C.M."/>
            <person name="Banfield J.F."/>
        </authorList>
    </citation>
    <scope>NUCLEOTIDE SEQUENCE [LARGE SCALE GENOMIC DNA]</scope>
</reference>
<comment type="caution">
    <text evidence="2">The sequence shown here is derived from an EMBL/GenBank/DDBJ whole genome shotgun (WGS) entry which is preliminary data.</text>
</comment>
<accession>A0A2M7X299</accession>
<evidence type="ECO:0000313" key="3">
    <source>
        <dbReference type="Proteomes" id="UP000230683"/>
    </source>
</evidence>
<dbReference type="Gene3D" id="1.10.3910.10">
    <property type="entry name" value="SP0561-like"/>
    <property type="match status" value="1"/>
</dbReference>
<dbReference type="PANTHER" id="PTHR39341">
    <property type="entry name" value="BSL7085 PROTEIN"/>
    <property type="match status" value="1"/>
</dbReference>
<dbReference type="PANTHER" id="PTHR39341:SF1">
    <property type="entry name" value="DUF1858 DOMAIN-CONTAINING PROTEIN"/>
    <property type="match status" value="1"/>
</dbReference>